<reference evidence="9" key="1">
    <citation type="journal article" date="2019" name="Int. J. Syst. Evol. Microbiol.">
        <title>The Global Catalogue of Microorganisms (GCM) 10K type strain sequencing project: providing services to taxonomists for standard genome sequencing and annotation.</title>
        <authorList>
            <consortium name="The Broad Institute Genomics Platform"/>
            <consortium name="The Broad Institute Genome Sequencing Center for Infectious Disease"/>
            <person name="Wu L."/>
            <person name="Ma J."/>
        </authorList>
    </citation>
    <scope>NUCLEOTIDE SEQUENCE [LARGE SCALE GENOMIC DNA]</scope>
    <source>
        <strain evidence="9">CCUG 49339</strain>
    </source>
</reference>
<keyword evidence="4 6" id="KW-1133">Transmembrane helix</keyword>
<feature type="transmembrane region" description="Helical" evidence="6">
    <location>
        <begin position="72"/>
        <end position="92"/>
    </location>
</feature>
<feature type="transmembrane region" description="Helical" evidence="6">
    <location>
        <begin position="204"/>
        <end position="224"/>
    </location>
</feature>
<keyword evidence="9" id="KW-1185">Reference proteome</keyword>
<evidence type="ECO:0000256" key="3">
    <source>
        <dbReference type="ARBA" id="ARBA00022692"/>
    </source>
</evidence>
<keyword evidence="5 6" id="KW-0472">Membrane</keyword>
<evidence type="ECO:0000313" key="8">
    <source>
        <dbReference type="EMBL" id="MFD1736735.1"/>
    </source>
</evidence>
<feature type="transmembrane region" description="Helical" evidence="6">
    <location>
        <begin position="250"/>
        <end position="272"/>
    </location>
</feature>
<feature type="signal peptide" evidence="7">
    <location>
        <begin position="1"/>
        <end position="25"/>
    </location>
</feature>
<evidence type="ECO:0000313" key="9">
    <source>
        <dbReference type="Proteomes" id="UP001597214"/>
    </source>
</evidence>
<organism evidence="8 9">
    <name type="scientific">Bacillus salitolerans</name>
    <dbReference type="NCBI Taxonomy" id="1437434"/>
    <lineage>
        <taxon>Bacteria</taxon>
        <taxon>Bacillati</taxon>
        <taxon>Bacillota</taxon>
        <taxon>Bacilli</taxon>
        <taxon>Bacillales</taxon>
        <taxon>Bacillaceae</taxon>
        <taxon>Bacillus</taxon>
    </lineage>
</organism>
<accession>A0ABW4LRH0</accession>
<gene>
    <name evidence="8" type="ORF">ACFSCX_09165</name>
</gene>
<keyword evidence="2" id="KW-1003">Cell membrane</keyword>
<feature type="transmembrane region" description="Helical" evidence="6">
    <location>
        <begin position="141"/>
        <end position="160"/>
    </location>
</feature>
<protein>
    <submittedName>
        <fullName evidence="8">Cytochrome c oxidase assembly protein</fullName>
    </submittedName>
</protein>
<dbReference type="Proteomes" id="UP001597214">
    <property type="component" value="Unassembled WGS sequence"/>
</dbReference>
<dbReference type="Pfam" id="PF09678">
    <property type="entry name" value="Caa3_CtaG"/>
    <property type="match status" value="1"/>
</dbReference>
<feature type="transmembrane region" description="Helical" evidence="6">
    <location>
        <begin position="41"/>
        <end position="60"/>
    </location>
</feature>
<evidence type="ECO:0000256" key="6">
    <source>
        <dbReference type="SAM" id="Phobius"/>
    </source>
</evidence>
<sequence length="288" mass="32948">MKIKLFYLLCILVAYLSFSPLIGQAHGDSEDHDGFFQHYTFFELWDPLYFLILTFVYIVFINGSRKIMIKKIAFGSGLFTLFLALGSPLHVLGDSYLFSAHMLQQSLVYIVVPPLILYGLQNGETGKWISKVRLGIFKRPLFLLLGFNVLFSFYHIPIIFEYLVQNTIFHSMSHVILTVSAFLMWVPIIPLVKEMDTLTEVQKIGYIFAGGVLLTPACALILFADHTMYPTYITNQPLFPMLPPLDDQQLGGIIMKVAQEIVFCSIIGYIFFNWAKKEQEVDKCVENK</sequence>
<dbReference type="EMBL" id="JBHUEM010000011">
    <property type="protein sequence ID" value="MFD1736735.1"/>
    <property type="molecule type" value="Genomic_DNA"/>
</dbReference>
<feature type="chain" id="PRO_5045615476" evidence="7">
    <location>
        <begin position="26"/>
        <end position="288"/>
    </location>
</feature>
<comment type="subcellular location">
    <subcellularLocation>
        <location evidence="1">Cell membrane</location>
        <topology evidence="1">Multi-pass membrane protein</topology>
    </subcellularLocation>
</comment>
<feature type="transmembrane region" description="Helical" evidence="6">
    <location>
        <begin position="172"/>
        <end position="192"/>
    </location>
</feature>
<evidence type="ECO:0000256" key="4">
    <source>
        <dbReference type="ARBA" id="ARBA00022989"/>
    </source>
</evidence>
<keyword evidence="3 6" id="KW-0812">Transmembrane</keyword>
<feature type="transmembrane region" description="Helical" evidence="6">
    <location>
        <begin position="98"/>
        <end position="120"/>
    </location>
</feature>
<evidence type="ECO:0000256" key="2">
    <source>
        <dbReference type="ARBA" id="ARBA00022475"/>
    </source>
</evidence>
<dbReference type="InterPro" id="IPR019108">
    <property type="entry name" value="Caa3_assmbl_CtaG-rel"/>
</dbReference>
<evidence type="ECO:0000256" key="7">
    <source>
        <dbReference type="SAM" id="SignalP"/>
    </source>
</evidence>
<comment type="caution">
    <text evidence="8">The sequence shown here is derived from an EMBL/GenBank/DDBJ whole genome shotgun (WGS) entry which is preliminary data.</text>
</comment>
<evidence type="ECO:0000256" key="1">
    <source>
        <dbReference type="ARBA" id="ARBA00004651"/>
    </source>
</evidence>
<dbReference type="RefSeq" id="WP_377927903.1">
    <property type="nucleotide sequence ID" value="NZ_JBHUEM010000011.1"/>
</dbReference>
<name>A0ABW4LRH0_9BACI</name>
<keyword evidence="7" id="KW-0732">Signal</keyword>
<proteinExistence type="predicted"/>
<evidence type="ECO:0000256" key="5">
    <source>
        <dbReference type="ARBA" id="ARBA00023136"/>
    </source>
</evidence>